<feature type="compositionally biased region" description="Acidic residues" evidence="7">
    <location>
        <begin position="188"/>
        <end position="211"/>
    </location>
</feature>
<dbReference type="SUPFAM" id="SSF101546">
    <property type="entry name" value="ASF1-like"/>
    <property type="match status" value="1"/>
</dbReference>
<dbReference type="Proteomes" id="UP000728185">
    <property type="component" value="Unassembled WGS sequence"/>
</dbReference>
<reference evidence="8" key="1">
    <citation type="submission" date="2019-05" db="EMBL/GenBank/DDBJ databases">
        <title>Annotation for the trematode Fasciolopsis buski.</title>
        <authorList>
            <person name="Choi Y.-J."/>
        </authorList>
    </citation>
    <scope>NUCLEOTIDE SEQUENCE</scope>
    <source>
        <strain evidence="8">HT</strain>
        <tissue evidence="8">Whole worm</tissue>
    </source>
</reference>
<dbReference type="Pfam" id="PF04729">
    <property type="entry name" value="ASF1_hist_chap"/>
    <property type="match status" value="1"/>
</dbReference>
<keyword evidence="3" id="KW-0805">Transcription regulation</keyword>
<keyword evidence="9" id="KW-1185">Reference proteome</keyword>
<dbReference type="PIRSF" id="PIRSF037759">
    <property type="entry name" value="Histone_Asf1"/>
    <property type="match status" value="1"/>
</dbReference>
<evidence type="ECO:0000256" key="4">
    <source>
        <dbReference type="ARBA" id="ARBA00023163"/>
    </source>
</evidence>
<dbReference type="GO" id="GO:0006334">
    <property type="term" value="P:nucleosome assembly"/>
    <property type="evidence" value="ECO:0007669"/>
    <property type="project" value="InterPro"/>
</dbReference>
<sequence length="262" mass="29174">MAKVNICNVEVLDNPASFFAPFKFQITFECHEPLEDDLEWKLVYVSSAYNASLDQTLDSILVGPVPVGRHQFLFEADAPDPKKIPAEDVVGVTVVLIQALYRNKEFIRVGYYVNNEYKKEELRLEPPTEPILEELERHIIASDPRVTRFPIDWGDGLLDGCPEPEQTEEPDVDEQLLMPSSETPICVVDDEEEDDEPEEDELEEEASENVPEEGNAVSGNAVPVNKRDQLGGPDQMVTGTAGCTISEPLHQVQSSAISMDSS</sequence>
<feature type="region of interest" description="Disordered" evidence="7">
    <location>
        <begin position="185"/>
        <end position="244"/>
    </location>
</feature>
<dbReference type="GO" id="GO:0005634">
    <property type="term" value="C:nucleus"/>
    <property type="evidence" value="ECO:0007669"/>
    <property type="project" value="UniProtKB-SubCell"/>
</dbReference>
<gene>
    <name evidence="8" type="ORF">FBUS_05694</name>
</gene>
<dbReference type="InterPro" id="IPR006818">
    <property type="entry name" value="ASF1-like"/>
</dbReference>
<name>A0A8E0S452_9TREM</name>
<dbReference type="InterPro" id="IPR036747">
    <property type="entry name" value="ASF1-like_sf"/>
</dbReference>
<dbReference type="OrthoDB" id="29755at2759"/>
<dbReference type="FunFam" id="2.60.40.1490:FF:000001">
    <property type="entry name" value="Histone chaperone ASF1"/>
    <property type="match status" value="1"/>
</dbReference>
<protein>
    <submittedName>
        <fullName evidence="8">Nucleosome assembly factor involved in chromatin assembly and disassembly</fullName>
    </submittedName>
</protein>
<dbReference type="EMBL" id="LUCM01000041">
    <property type="protein sequence ID" value="KAA0201188.1"/>
    <property type="molecule type" value="Genomic_DNA"/>
</dbReference>
<evidence type="ECO:0000256" key="7">
    <source>
        <dbReference type="SAM" id="MobiDB-lite"/>
    </source>
</evidence>
<dbReference type="PANTHER" id="PTHR12040">
    <property type="entry name" value="ANTI-SILENCING PROTEIN 1"/>
    <property type="match status" value="1"/>
</dbReference>
<keyword evidence="4" id="KW-0804">Transcription</keyword>
<comment type="similarity">
    <text evidence="2">Belongs to the ASF1 family.</text>
</comment>
<accession>A0A8E0S452</accession>
<evidence type="ECO:0000256" key="6">
    <source>
        <dbReference type="ARBA" id="ARBA00023242"/>
    </source>
</evidence>
<dbReference type="GO" id="GO:0006335">
    <property type="term" value="P:DNA replication-dependent chromatin assembly"/>
    <property type="evidence" value="ECO:0007669"/>
    <property type="project" value="TreeGrafter"/>
</dbReference>
<dbReference type="PANTHER" id="PTHR12040:SF0">
    <property type="entry name" value="HISTONE CHAPERONE ASF1"/>
    <property type="match status" value="1"/>
</dbReference>
<evidence type="ECO:0000256" key="2">
    <source>
        <dbReference type="ARBA" id="ARBA00006051"/>
    </source>
</evidence>
<evidence type="ECO:0000313" key="8">
    <source>
        <dbReference type="EMBL" id="KAA0201188.1"/>
    </source>
</evidence>
<comment type="subcellular location">
    <subcellularLocation>
        <location evidence="1">Nucleus</location>
    </subcellularLocation>
</comment>
<dbReference type="Gene3D" id="2.60.40.1490">
    <property type="entry name" value="Histone chaperone ASF1-like"/>
    <property type="match status" value="1"/>
</dbReference>
<keyword evidence="5" id="KW-0143">Chaperone</keyword>
<evidence type="ECO:0000256" key="3">
    <source>
        <dbReference type="ARBA" id="ARBA00023015"/>
    </source>
</evidence>
<dbReference type="AlphaFoldDB" id="A0A8E0S452"/>
<evidence type="ECO:0000256" key="5">
    <source>
        <dbReference type="ARBA" id="ARBA00023186"/>
    </source>
</evidence>
<evidence type="ECO:0000313" key="9">
    <source>
        <dbReference type="Proteomes" id="UP000728185"/>
    </source>
</evidence>
<evidence type="ECO:0000256" key="1">
    <source>
        <dbReference type="ARBA" id="ARBA00004123"/>
    </source>
</evidence>
<dbReference type="InterPro" id="IPR017282">
    <property type="entry name" value="Hist_deposition_Asf1"/>
</dbReference>
<organism evidence="8 9">
    <name type="scientific">Fasciolopsis buskii</name>
    <dbReference type="NCBI Taxonomy" id="27845"/>
    <lineage>
        <taxon>Eukaryota</taxon>
        <taxon>Metazoa</taxon>
        <taxon>Spiralia</taxon>
        <taxon>Lophotrochozoa</taxon>
        <taxon>Platyhelminthes</taxon>
        <taxon>Trematoda</taxon>
        <taxon>Digenea</taxon>
        <taxon>Plagiorchiida</taxon>
        <taxon>Echinostomata</taxon>
        <taxon>Echinostomatoidea</taxon>
        <taxon>Fasciolidae</taxon>
        <taxon>Fasciolopsis</taxon>
    </lineage>
</organism>
<proteinExistence type="inferred from homology"/>
<dbReference type="GO" id="GO:0000785">
    <property type="term" value="C:chromatin"/>
    <property type="evidence" value="ECO:0007669"/>
    <property type="project" value="TreeGrafter"/>
</dbReference>
<dbReference type="GO" id="GO:0042393">
    <property type="term" value="F:histone binding"/>
    <property type="evidence" value="ECO:0007669"/>
    <property type="project" value="InterPro"/>
</dbReference>
<dbReference type="GO" id="GO:0006337">
    <property type="term" value="P:nucleosome disassembly"/>
    <property type="evidence" value="ECO:0007669"/>
    <property type="project" value="InterPro"/>
</dbReference>
<keyword evidence="6" id="KW-0539">Nucleus</keyword>
<comment type="caution">
    <text evidence="8">The sequence shown here is derived from an EMBL/GenBank/DDBJ whole genome shotgun (WGS) entry which is preliminary data.</text>
</comment>